<dbReference type="KEGG" id="ahm:TL08_06850"/>
<proteinExistence type="predicted"/>
<gene>
    <name evidence="2" type="ORF">TL08_06850</name>
</gene>
<evidence type="ECO:0000256" key="1">
    <source>
        <dbReference type="SAM" id="Phobius"/>
    </source>
</evidence>
<dbReference type="EMBL" id="CP014859">
    <property type="protein sequence ID" value="AOS62192.1"/>
    <property type="molecule type" value="Genomic_DNA"/>
</dbReference>
<accession>A0AAC9MXQ7</accession>
<feature type="transmembrane region" description="Helical" evidence="1">
    <location>
        <begin position="33"/>
        <end position="50"/>
    </location>
</feature>
<keyword evidence="3" id="KW-1185">Reference proteome</keyword>
<evidence type="ECO:0000313" key="3">
    <source>
        <dbReference type="Proteomes" id="UP000095210"/>
    </source>
</evidence>
<sequence length="113" mass="11688">MLLFVRVALFVGAAVIVVAVAAAATLRGVEFASWVAGSFGALTMATGLVMQARRSRSNNSEAPRDRIEQRHVKAGGRIIGKSGGSGGGDNILQERLDAGGDVIGKQAAPELDR</sequence>
<keyword evidence="1" id="KW-0472">Membrane</keyword>
<dbReference type="AlphaFoldDB" id="A0AAC9MXQ7"/>
<protein>
    <submittedName>
        <fullName evidence="2">Uncharacterized protein</fullName>
    </submittedName>
</protein>
<organism evidence="2 3">
    <name type="scientific">Actinoalloteichus hymeniacidonis</name>
    <dbReference type="NCBI Taxonomy" id="340345"/>
    <lineage>
        <taxon>Bacteria</taxon>
        <taxon>Bacillati</taxon>
        <taxon>Actinomycetota</taxon>
        <taxon>Actinomycetes</taxon>
        <taxon>Pseudonocardiales</taxon>
        <taxon>Pseudonocardiaceae</taxon>
        <taxon>Actinoalloteichus</taxon>
    </lineage>
</organism>
<keyword evidence="1" id="KW-1133">Transmembrane helix</keyword>
<reference evidence="3" key="1">
    <citation type="submission" date="2016-03" db="EMBL/GenBank/DDBJ databases">
        <title>Complete genome sequence of the type strain Actinoalloteichus hymeniacidonis DSM 45092.</title>
        <authorList>
            <person name="Schaffert L."/>
            <person name="Albersmeier A."/>
            <person name="Winkler A."/>
            <person name="Kalinowski J."/>
            <person name="Zotchev S."/>
            <person name="Ruckert C."/>
        </authorList>
    </citation>
    <scope>NUCLEOTIDE SEQUENCE [LARGE SCALE GENOMIC DNA]</scope>
    <source>
        <strain evidence="3">HPA177(T) (DSM 45092(T))</strain>
    </source>
</reference>
<name>A0AAC9MXQ7_9PSEU</name>
<evidence type="ECO:0000313" key="2">
    <source>
        <dbReference type="EMBL" id="AOS62192.1"/>
    </source>
</evidence>
<dbReference type="RefSeq" id="WP_069847458.1">
    <property type="nucleotide sequence ID" value="NZ_CP014859.1"/>
</dbReference>
<dbReference type="Proteomes" id="UP000095210">
    <property type="component" value="Chromosome"/>
</dbReference>
<keyword evidence="1" id="KW-0812">Transmembrane</keyword>